<organism evidence="1 2">
    <name type="scientific">Entomophthora muscae</name>
    <dbReference type="NCBI Taxonomy" id="34485"/>
    <lineage>
        <taxon>Eukaryota</taxon>
        <taxon>Fungi</taxon>
        <taxon>Fungi incertae sedis</taxon>
        <taxon>Zoopagomycota</taxon>
        <taxon>Entomophthoromycotina</taxon>
        <taxon>Entomophthoromycetes</taxon>
        <taxon>Entomophthorales</taxon>
        <taxon>Entomophthoraceae</taxon>
        <taxon>Entomophthora</taxon>
    </lineage>
</organism>
<name>A0ACC2RX15_9FUNG</name>
<proteinExistence type="predicted"/>
<gene>
    <name evidence="1" type="ORF">DSO57_1012862</name>
</gene>
<sequence length="76" mass="8310">MSLTPNWEIQFFGFLILRNSLASLMFVASDPTVLDSLLCICAAPQNTTAILIIGKQDIGSGIVQLRNQALDCLRDL</sequence>
<evidence type="ECO:0000313" key="2">
    <source>
        <dbReference type="Proteomes" id="UP001165960"/>
    </source>
</evidence>
<reference evidence="1" key="1">
    <citation type="submission" date="2022-04" db="EMBL/GenBank/DDBJ databases">
        <title>Genome of the entomopathogenic fungus Entomophthora muscae.</title>
        <authorList>
            <person name="Elya C."/>
            <person name="Lovett B.R."/>
            <person name="Lee E."/>
            <person name="Macias A.M."/>
            <person name="Hajek A.E."/>
            <person name="De Bivort B.L."/>
            <person name="Kasson M.T."/>
            <person name="De Fine Licht H.H."/>
            <person name="Stajich J.E."/>
        </authorList>
    </citation>
    <scope>NUCLEOTIDE SEQUENCE</scope>
    <source>
        <strain evidence="1">Berkeley</strain>
    </source>
</reference>
<protein>
    <submittedName>
        <fullName evidence="1">Uncharacterized protein</fullName>
    </submittedName>
</protein>
<comment type="caution">
    <text evidence="1">The sequence shown here is derived from an EMBL/GenBank/DDBJ whole genome shotgun (WGS) entry which is preliminary data.</text>
</comment>
<dbReference type="EMBL" id="QTSX02006436">
    <property type="protein sequence ID" value="KAJ9054583.1"/>
    <property type="molecule type" value="Genomic_DNA"/>
</dbReference>
<evidence type="ECO:0000313" key="1">
    <source>
        <dbReference type="EMBL" id="KAJ9054583.1"/>
    </source>
</evidence>
<accession>A0ACC2RX15</accession>
<keyword evidence="2" id="KW-1185">Reference proteome</keyword>
<dbReference type="Proteomes" id="UP001165960">
    <property type="component" value="Unassembled WGS sequence"/>
</dbReference>